<sequence length="143" mass="16622">MPGSDVSEKRRAISVRNIYNRQRNARDPAEEQLQLVAEISLPNVDGIPGKNIIHNFCGKKVHCIQTFQWTCGMPITWGKCYTAESLSRVYKLMEEYWEGKDRPGFMFYDNACGLLKHLITSHPNSPWRQTTRFLVDTFHYTSH</sequence>
<keyword evidence="2" id="KW-1185">Reference proteome</keyword>
<evidence type="ECO:0000313" key="2">
    <source>
        <dbReference type="Proteomes" id="UP000054279"/>
    </source>
</evidence>
<dbReference type="Proteomes" id="UP000054279">
    <property type="component" value="Unassembled WGS sequence"/>
</dbReference>
<evidence type="ECO:0000313" key="1">
    <source>
        <dbReference type="EMBL" id="KIJ38654.1"/>
    </source>
</evidence>
<accession>A0A0C9UUW2</accession>
<proteinExistence type="predicted"/>
<dbReference type="EMBL" id="KN837158">
    <property type="protein sequence ID" value="KIJ38654.1"/>
    <property type="molecule type" value="Genomic_DNA"/>
</dbReference>
<name>A0A0C9UUW2_SPHS4</name>
<dbReference type="AlphaFoldDB" id="A0A0C9UUW2"/>
<protein>
    <submittedName>
        <fullName evidence="1">Uncharacterized protein</fullName>
    </submittedName>
</protein>
<dbReference type="HOGENOM" id="CLU_1807473_0_0_1"/>
<dbReference type="OrthoDB" id="2527272at2759"/>
<organism evidence="1 2">
    <name type="scientific">Sphaerobolus stellatus (strain SS14)</name>
    <dbReference type="NCBI Taxonomy" id="990650"/>
    <lineage>
        <taxon>Eukaryota</taxon>
        <taxon>Fungi</taxon>
        <taxon>Dikarya</taxon>
        <taxon>Basidiomycota</taxon>
        <taxon>Agaricomycotina</taxon>
        <taxon>Agaricomycetes</taxon>
        <taxon>Phallomycetidae</taxon>
        <taxon>Geastrales</taxon>
        <taxon>Sphaerobolaceae</taxon>
        <taxon>Sphaerobolus</taxon>
    </lineage>
</organism>
<reference evidence="1 2" key="1">
    <citation type="submission" date="2014-06" db="EMBL/GenBank/DDBJ databases">
        <title>Evolutionary Origins and Diversification of the Mycorrhizal Mutualists.</title>
        <authorList>
            <consortium name="DOE Joint Genome Institute"/>
            <consortium name="Mycorrhizal Genomics Consortium"/>
            <person name="Kohler A."/>
            <person name="Kuo A."/>
            <person name="Nagy L.G."/>
            <person name="Floudas D."/>
            <person name="Copeland A."/>
            <person name="Barry K.W."/>
            <person name="Cichocki N."/>
            <person name="Veneault-Fourrey C."/>
            <person name="LaButti K."/>
            <person name="Lindquist E.A."/>
            <person name="Lipzen A."/>
            <person name="Lundell T."/>
            <person name="Morin E."/>
            <person name="Murat C."/>
            <person name="Riley R."/>
            <person name="Ohm R."/>
            <person name="Sun H."/>
            <person name="Tunlid A."/>
            <person name="Henrissat B."/>
            <person name="Grigoriev I.V."/>
            <person name="Hibbett D.S."/>
            <person name="Martin F."/>
        </authorList>
    </citation>
    <scope>NUCLEOTIDE SEQUENCE [LARGE SCALE GENOMIC DNA]</scope>
    <source>
        <strain evidence="1 2">SS14</strain>
    </source>
</reference>
<gene>
    <name evidence="1" type="ORF">M422DRAFT_258529</name>
</gene>